<proteinExistence type="predicted"/>
<comment type="caution">
    <text evidence="1">The sequence shown here is derived from an EMBL/GenBank/DDBJ whole genome shotgun (WGS) entry which is preliminary data.</text>
</comment>
<name>A0A835NZB4_9PASS</name>
<evidence type="ECO:0000313" key="3">
    <source>
        <dbReference type="Proteomes" id="UP000618051"/>
    </source>
</evidence>
<dbReference type="AlphaFoldDB" id="A0A835NZB4"/>
<dbReference type="EMBL" id="JADDUC010000018">
    <property type="protein sequence ID" value="KAG0126414.1"/>
    <property type="molecule type" value="Genomic_DNA"/>
</dbReference>
<reference evidence="2" key="3">
    <citation type="submission" date="2022-01" db="EMBL/GenBank/DDBJ databases">
        <authorList>
            <person name="Rubenstein D.R."/>
        </authorList>
    </citation>
    <scope>NUCLEOTIDE SEQUENCE</scope>
    <source>
        <strain evidence="2">SS15</strain>
        <tissue evidence="2">Liver</tissue>
    </source>
</reference>
<protein>
    <submittedName>
        <fullName evidence="1">Uncharacterized protein</fullName>
    </submittedName>
</protein>
<evidence type="ECO:0000313" key="1">
    <source>
        <dbReference type="EMBL" id="KAG0126414.1"/>
    </source>
</evidence>
<accession>A0A835NZB4</accession>
<reference evidence="1" key="1">
    <citation type="submission" date="2020-10" db="EMBL/GenBank/DDBJ databases">
        <title>Feather gene expression reveals the developmental basis of iridescence in African starlings.</title>
        <authorList>
            <person name="Rubenstein D.R."/>
        </authorList>
    </citation>
    <scope>NUCLEOTIDE SEQUENCE</scope>
    <source>
        <strain evidence="1">SS15</strain>
        <tissue evidence="1">Liver</tissue>
    </source>
</reference>
<gene>
    <name evidence="2" type="ORF">IHE44_0000762</name>
    <name evidence="1" type="ORF">IHE44_003973</name>
</gene>
<dbReference type="EMBL" id="JADDUC020000001">
    <property type="protein sequence ID" value="KAI1243178.1"/>
    <property type="molecule type" value="Genomic_DNA"/>
</dbReference>
<sequence>MSQAMKVYMVRRNMLGIETDLIILKMKKLDFVFSRNLFCFVLLFLIVHTKVSCFEKVTTFKSGNNLT</sequence>
<reference evidence="2 3" key="2">
    <citation type="journal article" date="2021" name="J. Hered.">
        <title>Feather Gene Expression Elucidates the Developmental Basis of Plumage Iridescence in African Starlings.</title>
        <authorList>
            <person name="Rubenstein D.R."/>
            <person name="Corvelo A."/>
            <person name="MacManes M.D."/>
            <person name="Maia R."/>
            <person name="Narzisi G."/>
            <person name="Rousaki A."/>
            <person name="Vandenabeele P."/>
            <person name="Shawkey M.D."/>
            <person name="Solomon J."/>
        </authorList>
    </citation>
    <scope>NUCLEOTIDE SEQUENCE [LARGE SCALE GENOMIC DNA]</scope>
    <source>
        <strain evidence="2">SS15</strain>
    </source>
</reference>
<keyword evidence="3" id="KW-1185">Reference proteome</keyword>
<evidence type="ECO:0000313" key="2">
    <source>
        <dbReference type="EMBL" id="KAI1243178.1"/>
    </source>
</evidence>
<dbReference type="Proteomes" id="UP000618051">
    <property type="component" value="Unassembled WGS sequence"/>
</dbReference>
<organism evidence="1">
    <name type="scientific">Lamprotornis superbus</name>
    <dbReference type="NCBI Taxonomy" id="245042"/>
    <lineage>
        <taxon>Eukaryota</taxon>
        <taxon>Metazoa</taxon>
        <taxon>Chordata</taxon>
        <taxon>Craniata</taxon>
        <taxon>Vertebrata</taxon>
        <taxon>Euteleostomi</taxon>
        <taxon>Archelosauria</taxon>
        <taxon>Archosauria</taxon>
        <taxon>Dinosauria</taxon>
        <taxon>Saurischia</taxon>
        <taxon>Theropoda</taxon>
        <taxon>Coelurosauria</taxon>
        <taxon>Aves</taxon>
        <taxon>Neognathae</taxon>
        <taxon>Neoaves</taxon>
        <taxon>Telluraves</taxon>
        <taxon>Australaves</taxon>
        <taxon>Passeriformes</taxon>
        <taxon>Sturnidae</taxon>
        <taxon>Lamprotornis</taxon>
    </lineage>
</organism>